<reference evidence="1" key="1">
    <citation type="submission" date="2020-03" db="EMBL/GenBank/DDBJ databases">
        <title>The deep terrestrial virosphere.</title>
        <authorList>
            <person name="Holmfeldt K."/>
            <person name="Nilsson E."/>
            <person name="Simone D."/>
            <person name="Lopez-Fernandez M."/>
            <person name="Wu X."/>
            <person name="de Brujin I."/>
            <person name="Lundin D."/>
            <person name="Andersson A."/>
            <person name="Bertilsson S."/>
            <person name="Dopson M."/>
        </authorList>
    </citation>
    <scope>NUCLEOTIDE SEQUENCE</scope>
    <source>
        <strain evidence="1">MM415B06885</strain>
    </source>
</reference>
<sequence length="53" mass="6079">MLSVRDTVLYVADKPGIRTVAAHIKTKPKPRLSDGKRHPITIIYPDGRREVRR</sequence>
<organism evidence="1">
    <name type="scientific">viral metagenome</name>
    <dbReference type="NCBI Taxonomy" id="1070528"/>
    <lineage>
        <taxon>unclassified sequences</taxon>
        <taxon>metagenomes</taxon>
        <taxon>organismal metagenomes</taxon>
    </lineage>
</organism>
<evidence type="ECO:0000313" key="1">
    <source>
        <dbReference type="EMBL" id="QJA96985.1"/>
    </source>
</evidence>
<dbReference type="EMBL" id="MT143452">
    <property type="protein sequence ID" value="QJA96985.1"/>
    <property type="molecule type" value="Genomic_DNA"/>
</dbReference>
<protein>
    <submittedName>
        <fullName evidence="1">Uncharacterized protein</fullName>
    </submittedName>
</protein>
<dbReference type="AlphaFoldDB" id="A0A6M3LWD6"/>
<gene>
    <name evidence="1" type="ORF">MM415B06885_0005</name>
</gene>
<proteinExistence type="predicted"/>
<name>A0A6M3LWD6_9ZZZZ</name>
<accession>A0A6M3LWD6</accession>